<name>A0A7K1U7X9_9BACT</name>
<evidence type="ECO:0000256" key="1">
    <source>
        <dbReference type="SAM" id="SignalP"/>
    </source>
</evidence>
<evidence type="ECO:0000313" key="2">
    <source>
        <dbReference type="EMBL" id="MVT10452.1"/>
    </source>
</evidence>
<dbReference type="InterPro" id="IPR013783">
    <property type="entry name" value="Ig-like_fold"/>
</dbReference>
<proteinExistence type="predicted"/>
<protein>
    <submittedName>
        <fullName evidence="2">DUF1573 domain-containing protein</fullName>
    </submittedName>
</protein>
<dbReference type="Proteomes" id="UP000461730">
    <property type="component" value="Unassembled WGS sequence"/>
</dbReference>
<reference evidence="2 3" key="1">
    <citation type="submission" date="2019-12" db="EMBL/GenBank/DDBJ databases">
        <title>Chitinophaga sp. strain ysch24 (GDMCC 1.1355), whole genome shotgun sequence.</title>
        <authorList>
            <person name="Zhang X."/>
        </authorList>
    </citation>
    <scope>NUCLEOTIDE SEQUENCE [LARGE SCALE GENOMIC DNA]</scope>
    <source>
        <strain evidence="3">ysch24</strain>
    </source>
</reference>
<feature type="chain" id="PRO_5029674090" evidence="1">
    <location>
        <begin position="16"/>
        <end position="144"/>
    </location>
</feature>
<dbReference type="RefSeq" id="WP_157307898.1">
    <property type="nucleotide sequence ID" value="NZ_WRXN01000009.1"/>
</dbReference>
<dbReference type="PANTHER" id="PTHR37833">
    <property type="entry name" value="LIPOPROTEIN-RELATED"/>
    <property type="match status" value="1"/>
</dbReference>
<organism evidence="2 3">
    <name type="scientific">Chitinophaga tropicalis</name>
    <dbReference type="NCBI Taxonomy" id="2683588"/>
    <lineage>
        <taxon>Bacteria</taxon>
        <taxon>Pseudomonadati</taxon>
        <taxon>Bacteroidota</taxon>
        <taxon>Chitinophagia</taxon>
        <taxon>Chitinophagales</taxon>
        <taxon>Chitinophagaceae</taxon>
        <taxon>Chitinophaga</taxon>
    </lineage>
</organism>
<dbReference type="Pfam" id="PF07610">
    <property type="entry name" value="DUF1573"/>
    <property type="match status" value="1"/>
</dbReference>
<dbReference type="PROSITE" id="PS51257">
    <property type="entry name" value="PROKAR_LIPOPROTEIN"/>
    <property type="match status" value="1"/>
</dbReference>
<dbReference type="AlphaFoldDB" id="A0A7K1U7X9"/>
<dbReference type="EMBL" id="WRXN01000009">
    <property type="protein sequence ID" value="MVT10452.1"/>
    <property type="molecule type" value="Genomic_DNA"/>
</dbReference>
<keyword evidence="3" id="KW-1185">Reference proteome</keyword>
<dbReference type="Gene3D" id="2.60.40.10">
    <property type="entry name" value="Immunoglobulins"/>
    <property type="match status" value="1"/>
</dbReference>
<accession>A0A7K1U7X9</accession>
<keyword evidence="1" id="KW-0732">Signal</keyword>
<gene>
    <name evidence="2" type="ORF">GO493_19425</name>
</gene>
<evidence type="ECO:0000313" key="3">
    <source>
        <dbReference type="Proteomes" id="UP000461730"/>
    </source>
</evidence>
<comment type="caution">
    <text evidence="2">The sequence shown here is derived from an EMBL/GenBank/DDBJ whole genome shotgun (WGS) entry which is preliminary data.</text>
</comment>
<sequence>MKKLFLYFIAGSLFAAACNSKNGGQKGEETATAAAPSVKGTAAISFDQMIHNFGDIKQGEVVEYAFKFTNTGDKDLLITDAHSTCGCTVPDWPKEPIKPGKSSYMKVVFNSAGKEGYTEKEITITANTNPAEIKGPKIQCTVVK</sequence>
<dbReference type="PANTHER" id="PTHR37833:SF1">
    <property type="entry name" value="SIGNAL PEPTIDE PROTEIN"/>
    <property type="match status" value="1"/>
</dbReference>
<feature type="signal peptide" evidence="1">
    <location>
        <begin position="1"/>
        <end position="15"/>
    </location>
</feature>
<dbReference type="InterPro" id="IPR011467">
    <property type="entry name" value="DUF1573"/>
</dbReference>